<keyword evidence="3" id="KW-1185">Reference proteome</keyword>
<feature type="transmembrane region" description="Helical" evidence="1">
    <location>
        <begin position="75"/>
        <end position="94"/>
    </location>
</feature>
<sequence>MPLNVTILLSTLSPTATLFFAIAFIDHLSLIKYVFPSERLPHWSCSFLTSDNDSCPLSDLYDSRPLSSTSSNTSFSGPIVALILIVGNIGGVPVTKRWEAYSTRLAAAQEKGKEVKREL</sequence>
<keyword evidence="1" id="KW-0812">Transmembrane</keyword>
<dbReference type="Proteomes" id="UP001359559">
    <property type="component" value="Unassembled WGS sequence"/>
</dbReference>
<accession>A0AAN9I216</accession>
<feature type="transmembrane region" description="Helical" evidence="1">
    <location>
        <begin position="7"/>
        <end position="25"/>
    </location>
</feature>
<organism evidence="2 3">
    <name type="scientific">Clitoria ternatea</name>
    <name type="common">Butterfly pea</name>
    <dbReference type="NCBI Taxonomy" id="43366"/>
    <lineage>
        <taxon>Eukaryota</taxon>
        <taxon>Viridiplantae</taxon>
        <taxon>Streptophyta</taxon>
        <taxon>Embryophyta</taxon>
        <taxon>Tracheophyta</taxon>
        <taxon>Spermatophyta</taxon>
        <taxon>Magnoliopsida</taxon>
        <taxon>eudicotyledons</taxon>
        <taxon>Gunneridae</taxon>
        <taxon>Pentapetalae</taxon>
        <taxon>rosids</taxon>
        <taxon>fabids</taxon>
        <taxon>Fabales</taxon>
        <taxon>Fabaceae</taxon>
        <taxon>Papilionoideae</taxon>
        <taxon>50 kb inversion clade</taxon>
        <taxon>NPAAA clade</taxon>
        <taxon>indigoferoid/millettioid clade</taxon>
        <taxon>Phaseoleae</taxon>
        <taxon>Clitoria</taxon>
    </lineage>
</organism>
<name>A0AAN9I216_CLITE</name>
<keyword evidence="1" id="KW-1133">Transmembrane helix</keyword>
<gene>
    <name evidence="2" type="ORF">RJT34_32172</name>
</gene>
<proteinExistence type="predicted"/>
<evidence type="ECO:0000256" key="1">
    <source>
        <dbReference type="SAM" id="Phobius"/>
    </source>
</evidence>
<evidence type="ECO:0000313" key="3">
    <source>
        <dbReference type="Proteomes" id="UP001359559"/>
    </source>
</evidence>
<evidence type="ECO:0000313" key="2">
    <source>
        <dbReference type="EMBL" id="KAK7264563.1"/>
    </source>
</evidence>
<dbReference type="AlphaFoldDB" id="A0AAN9I216"/>
<comment type="caution">
    <text evidence="2">The sequence shown here is derived from an EMBL/GenBank/DDBJ whole genome shotgun (WGS) entry which is preliminary data.</text>
</comment>
<keyword evidence="1" id="KW-0472">Membrane</keyword>
<protein>
    <submittedName>
        <fullName evidence="2">Uncharacterized protein</fullName>
    </submittedName>
</protein>
<reference evidence="2 3" key="1">
    <citation type="submission" date="2024-01" db="EMBL/GenBank/DDBJ databases">
        <title>The genomes of 5 underutilized Papilionoideae crops provide insights into root nodulation and disease resistance.</title>
        <authorList>
            <person name="Yuan L."/>
        </authorList>
    </citation>
    <scope>NUCLEOTIDE SEQUENCE [LARGE SCALE GENOMIC DNA]</scope>
    <source>
        <strain evidence="2">LY-2023</strain>
        <tissue evidence="2">Leaf</tissue>
    </source>
</reference>
<dbReference type="EMBL" id="JAYKXN010000008">
    <property type="protein sequence ID" value="KAK7264563.1"/>
    <property type="molecule type" value="Genomic_DNA"/>
</dbReference>